<comment type="subcellular location">
    <subcellularLocation>
        <location evidence="1">Cytoplasm</location>
        <location evidence="1">Cytoskeleton</location>
    </subcellularLocation>
</comment>
<evidence type="ECO:0000259" key="10">
    <source>
        <dbReference type="PROSITE" id="PS50003"/>
    </source>
</evidence>
<feature type="domain" description="DH" evidence="11">
    <location>
        <begin position="1158"/>
        <end position="1347"/>
    </location>
</feature>
<feature type="region of interest" description="Disordered" evidence="9">
    <location>
        <begin position="712"/>
        <end position="959"/>
    </location>
</feature>
<feature type="region of interest" description="Disordered" evidence="9">
    <location>
        <begin position="247"/>
        <end position="666"/>
    </location>
</feature>
<accession>A0A1X7VS43</accession>
<evidence type="ECO:0000313" key="13">
    <source>
        <dbReference type="EnsemblMetazoa" id="Aqu2.1.42635_001"/>
    </source>
</evidence>
<dbReference type="EnsemblMetazoa" id="XM_019999883.1">
    <property type="protein sequence ID" value="XP_019855442.1"/>
    <property type="gene ID" value="LOC100640226"/>
</dbReference>
<keyword evidence="3" id="KW-0344">Guanine-nucleotide releasing factor</keyword>
<dbReference type="OMA" id="RRPGCTC"/>
<feature type="domain" description="PH" evidence="10">
    <location>
        <begin position="1378"/>
        <end position="1474"/>
    </location>
</feature>
<keyword evidence="4" id="KW-0479">Metal-binding</keyword>
<feature type="compositionally biased region" description="Basic and acidic residues" evidence="9">
    <location>
        <begin position="526"/>
        <end position="536"/>
    </location>
</feature>
<feature type="compositionally biased region" description="Low complexity" evidence="9">
    <location>
        <begin position="79"/>
        <end position="91"/>
    </location>
</feature>
<evidence type="ECO:0000256" key="7">
    <source>
        <dbReference type="ARBA" id="ARBA00023212"/>
    </source>
</evidence>
<feature type="compositionally biased region" description="Polar residues" evidence="9">
    <location>
        <begin position="893"/>
        <end position="907"/>
    </location>
</feature>
<evidence type="ECO:0000256" key="4">
    <source>
        <dbReference type="ARBA" id="ARBA00022723"/>
    </source>
</evidence>
<feature type="compositionally biased region" description="Basic and acidic residues" evidence="9">
    <location>
        <begin position="1039"/>
        <end position="1049"/>
    </location>
</feature>
<feature type="compositionally biased region" description="Basic and acidic residues" evidence="9">
    <location>
        <begin position="718"/>
        <end position="732"/>
    </location>
</feature>
<dbReference type="PROSITE" id="PS50010">
    <property type="entry name" value="DH_2"/>
    <property type="match status" value="1"/>
</dbReference>
<dbReference type="SUPFAM" id="SSF48065">
    <property type="entry name" value="DBL homology domain (DH-domain)"/>
    <property type="match status" value="1"/>
</dbReference>
<feature type="compositionally biased region" description="Pro residues" evidence="9">
    <location>
        <begin position="410"/>
        <end position="421"/>
    </location>
</feature>
<proteinExistence type="predicted"/>
<feature type="domain" description="FYVE-type" evidence="12">
    <location>
        <begin position="1515"/>
        <end position="1574"/>
    </location>
</feature>
<feature type="compositionally biased region" description="Pro residues" evidence="9">
    <location>
        <begin position="92"/>
        <end position="108"/>
    </location>
</feature>
<feature type="compositionally biased region" description="Low complexity" evidence="9">
    <location>
        <begin position="980"/>
        <end position="1016"/>
    </location>
</feature>
<dbReference type="eggNOG" id="KOG4424">
    <property type="taxonomic scope" value="Eukaryota"/>
</dbReference>
<evidence type="ECO:0000256" key="2">
    <source>
        <dbReference type="ARBA" id="ARBA00022490"/>
    </source>
</evidence>
<keyword evidence="14" id="KW-1185">Reference proteome</keyword>
<feature type="region of interest" description="Disordered" evidence="9">
    <location>
        <begin position="1097"/>
        <end position="1154"/>
    </location>
</feature>
<dbReference type="Pfam" id="PF00621">
    <property type="entry name" value="RhoGEF"/>
    <property type="match status" value="1"/>
</dbReference>
<dbReference type="GO" id="GO:0005085">
    <property type="term" value="F:guanyl-nucleotide exchange factor activity"/>
    <property type="evidence" value="ECO:0007669"/>
    <property type="project" value="UniProtKB-KW"/>
</dbReference>
<dbReference type="InterPro" id="IPR013083">
    <property type="entry name" value="Znf_RING/FYVE/PHD"/>
</dbReference>
<dbReference type="CDD" id="cd13389">
    <property type="entry name" value="PH1_FGD5_FGD6"/>
    <property type="match status" value="1"/>
</dbReference>
<name>A0A1X7VS43_AMPQE</name>
<feature type="compositionally biased region" description="Basic and acidic residues" evidence="9">
    <location>
        <begin position="160"/>
        <end position="176"/>
    </location>
</feature>
<feature type="compositionally biased region" description="Basic and acidic residues" evidence="9">
    <location>
        <begin position="321"/>
        <end position="331"/>
    </location>
</feature>
<evidence type="ECO:0008006" key="15">
    <source>
        <dbReference type="Google" id="ProtNLM"/>
    </source>
</evidence>
<evidence type="ECO:0000259" key="11">
    <source>
        <dbReference type="PROSITE" id="PS50010"/>
    </source>
</evidence>
<reference evidence="13" key="2">
    <citation type="submission" date="2017-05" db="UniProtKB">
        <authorList>
            <consortium name="EnsemblMetazoa"/>
        </authorList>
    </citation>
    <scope>IDENTIFICATION</scope>
</reference>
<feature type="compositionally biased region" description="Acidic residues" evidence="9">
    <location>
        <begin position="786"/>
        <end position="803"/>
    </location>
</feature>
<feature type="compositionally biased region" description="Acidic residues" evidence="9">
    <location>
        <begin position="1128"/>
        <end position="1148"/>
    </location>
</feature>
<feature type="compositionally biased region" description="Basic and acidic residues" evidence="9">
    <location>
        <begin position="500"/>
        <end position="509"/>
    </location>
</feature>
<dbReference type="SMART" id="SM00325">
    <property type="entry name" value="RhoGEF"/>
    <property type="match status" value="1"/>
</dbReference>
<dbReference type="InterPro" id="IPR017455">
    <property type="entry name" value="Znf_FYVE-rel"/>
</dbReference>
<dbReference type="GO" id="GO:0008270">
    <property type="term" value="F:zinc ion binding"/>
    <property type="evidence" value="ECO:0007669"/>
    <property type="project" value="UniProtKB-KW"/>
</dbReference>
<dbReference type="GO" id="GO:0005856">
    <property type="term" value="C:cytoskeleton"/>
    <property type="evidence" value="ECO:0007669"/>
    <property type="project" value="UniProtKB-SubCell"/>
</dbReference>
<dbReference type="SUPFAM" id="SSF57903">
    <property type="entry name" value="FYVE/PHD zinc finger"/>
    <property type="match status" value="1"/>
</dbReference>
<feature type="compositionally biased region" description="Pro residues" evidence="9">
    <location>
        <begin position="348"/>
        <end position="357"/>
    </location>
</feature>
<evidence type="ECO:0000256" key="6">
    <source>
        <dbReference type="ARBA" id="ARBA00022833"/>
    </source>
</evidence>
<dbReference type="Gene3D" id="1.20.900.10">
    <property type="entry name" value="Dbl homology (DH) domain"/>
    <property type="match status" value="1"/>
</dbReference>
<dbReference type="CDD" id="cd00160">
    <property type="entry name" value="RhoGEF"/>
    <property type="match status" value="1"/>
</dbReference>
<dbReference type="GO" id="GO:0005737">
    <property type="term" value="C:cytoplasm"/>
    <property type="evidence" value="ECO:0007669"/>
    <property type="project" value="TreeGrafter"/>
</dbReference>
<evidence type="ECO:0000256" key="3">
    <source>
        <dbReference type="ARBA" id="ARBA00022658"/>
    </source>
</evidence>
<dbReference type="InParanoid" id="A0A1X7VS43"/>
<feature type="compositionally biased region" description="Pro residues" evidence="9">
    <location>
        <begin position="177"/>
        <end position="197"/>
    </location>
</feature>
<feature type="compositionally biased region" description="Pro residues" evidence="9">
    <location>
        <begin position="918"/>
        <end position="930"/>
    </location>
</feature>
<keyword evidence="5 8" id="KW-0863">Zinc-finger</keyword>
<dbReference type="OrthoDB" id="245697at2759"/>
<reference evidence="14" key="1">
    <citation type="journal article" date="2010" name="Nature">
        <title>The Amphimedon queenslandica genome and the evolution of animal complexity.</title>
        <authorList>
            <person name="Srivastava M."/>
            <person name="Simakov O."/>
            <person name="Chapman J."/>
            <person name="Fahey B."/>
            <person name="Gauthier M.E."/>
            <person name="Mitros T."/>
            <person name="Richards G.S."/>
            <person name="Conaco C."/>
            <person name="Dacre M."/>
            <person name="Hellsten U."/>
            <person name="Larroux C."/>
            <person name="Putnam N.H."/>
            <person name="Stanke M."/>
            <person name="Adamska M."/>
            <person name="Darling A."/>
            <person name="Degnan S.M."/>
            <person name="Oakley T.H."/>
            <person name="Plachetzki D.C."/>
            <person name="Zhai Y."/>
            <person name="Adamski M."/>
            <person name="Calcino A."/>
            <person name="Cummins S.F."/>
            <person name="Goodstein D.M."/>
            <person name="Harris C."/>
            <person name="Jackson D.J."/>
            <person name="Leys S.P."/>
            <person name="Shu S."/>
            <person name="Woodcroft B.J."/>
            <person name="Vervoort M."/>
            <person name="Kosik K.S."/>
            <person name="Manning G."/>
            <person name="Degnan B.M."/>
            <person name="Rokhsar D.S."/>
        </authorList>
    </citation>
    <scope>NUCLEOTIDE SEQUENCE [LARGE SCALE GENOMIC DNA]</scope>
</reference>
<dbReference type="PROSITE" id="PS50178">
    <property type="entry name" value="ZF_FYVE"/>
    <property type="match status" value="1"/>
</dbReference>
<dbReference type="InterPro" id="IPR011993">
    <property type="entry name" value="PH-like_dom_sf"/>
</dbReference>
<keyword evidence="6" id="KW-0862">Zinc</keyword>
<dbReference type="KEGG" id="aqu:100640226"/>
<dbReference type="STRING" id="400682.A0A1X7VS43"/>
<dbReference type="InterPro" id="IPR000306">
    <property type="entry name" value="Znf_FYVE"/>
</dbReference>
<feature type="compositionally biased region" description="Polar residues" evidence="9">
    <location>
        <begin position="866"/>
        <end position="883"/>
    </location>
</feature>
<feature type="region of interest" description="Disordered" evidence="9">
    <location>
        <begin position="38"/>
        <end position="216"/>
    </location>
</feature>
<feature type="compositionally biased region" description="Basic and acidic residues" evidence="9">
    <location>
        <begin position="804"/>
        <end position="818"/>
    </location>
</feature>
<keyword evidence="7" id="KW-0206">Cytoskeleton</keyword>
<dbReference type="InterPro" id="IPR011011">
    <property type="entry name" value="Znf_FYVE_PHD"/>
</dbReference>
<feature type="compositionally biased region" description="Basic and acidic residues" evidence="9">
    <location>
        <begin position="775"/>
        <end position="785"/>
    </location>
</feature>
<evidence type="ECO:0000256" key="8">
    <source>
        <dbReference type="PROSITE-ProRule" id="PRU00091"/>
    </source>
</evidence>
<dbReference type="InterPro" id="IPR001849">
    <property type="entry name" value="PH_domain"/>
</dbReference>
<dbReference type="PROSITE" id="PS50003">
    <property type="entry name" value="PH_DOMAIN"/>
    <property type="match status" value="2"/>
</dbReference>
<sequence length="1713" mass="188584">MSEEQQDQQGKEGLVRLVDIKKKLGFEREEIYGVFKYNTKGGLKGTGPPPNSSSKKVLARRCVSAGAVPPKPAIMSLASSTSTPVTSKVSTPPRPARRPPPPPKPYPSRPDRKKSSNTVPKEATPSKDNHTNHVSPSNDAPPLDDGGVSAGGISPSIIARIDHRPKMLTPDLERPRLPTPTTPPPSSPPPVPSPPSSPTLRALSPLRFSPPLLPPPLELKEKAMVISQERQVPGSSYSEVTLKTLLRPPIPSELMKDGAGNFDDDPDPYDVTTHVSKPPDVQIDPGHDYSLLQTVSPPPPPLPNDRLYDSIDESLSPSLGERGRAGKERSPRPPLKPSEPNKSRSSSPKPPPPPKPTPLGSSASSRGASGSPMGRGTPPPPPHPRSASPAPRGGTEGLKNESPGPRRKPPVPASRPPPLHPKSPSRLSPAPVTDTFFSKQNSESKPAEEKSINFSEIDIDAITLRSAEVKKEVGHPTTPPHKKGATLPTPTRARPPPSHIYDDVMEFKTKQRSNSLGDPIEDEDGVGVKKPKDPPRRKAPPPPVPKGSPPVTHRPVQVNDRKNLTLGRLPRSDPDIELSTGENKLPNKDIKKQSPATPSPGIKSKFRTFFRGGSKDDSFSGRGSFRKGKGKTDVVITSPTENLGTGSSKTLPAPARPRGRSIDPYMESSGVISAYSYVTIETDDKDDDDDDEGDIPQSFAYTVIDINSVSLRNKKGNKSSEMRRSRSVEHLYDMAGGIGGDGSAKKRSPSPLVKSPSIPEDIDDLSSHIYASVDKTLKNKRKEEVKEEEEREEEEEYAEDEDKADQNEALHDEIDKLDSPPPPVPPFNGHVYAVVSKNGPRVEPTKTDVSPPKANKRAPPPVPAPYSQNSSPESPHAVTTPNEANVPKIVTPPSDTEVTTVTTQAANKYSHLLKKKLPPPSHTPPPPPPNNNGSSRPDDSSTDNLTPTPSLIKPHMTASIDIMKRARHDYEQIDFDELASHSPFSSSCSPNLSSSFPSSTPPSFAAPPIASLASPATNSLSTTPTKRVVLSKTLPPPHKLRELKPKDRPAPPPPFSKKSKDDSKLSSTAAISPVRHGKYSVDGSMHQFLFSDRRTTSFIEAGGPPDASGPLMSPSASSSTIYSSPMDAADDESDVSSDWDASSEEEEDKKEQKEVKPKIYYIAREILTTERTFVKGLKLLHVDFRQHMVSANNAHEKPVVTEEILSQILSNIGSLYLLNSELLKELEARMSAWDTEPRLGDIFVKRAPYLKMYSQYISNFDTALKTLEEQQKKNSLFSQVIKEFELEPMCSNLTVAAYLLETVQRIPRYKLLLADYIKHLEQDSADREDSEKALSIISSVATHVNETIRQMDNFRKTVEVSKRLIGDVGDSLLSPHRKLLKEGELVKSSRKEKQPRMFFLFTDLLIYASAIPPANNTYRVIKRIPLDGMRVQLLDDPELKNGFQIISTCKSFRLDAASSEERNQWLQAFESAIKDHTQRVRSRQINRTSVLVECTDGGVTDSKDLGSLAPPWLPDSSVSMCQLCSIHFTVTRRRHHCRACGMIFCGECSSYMVPLPYKNNKMSRVCQTCYNTLSETTDDVTDLKPVGKRRSLRQSQKKISLPSVLREVRARDESAQISGYLFYRDEKSRSWKRKWFVVYDMVIYQFKRHEDVSAQRSVPLPGYTVVPAAISDPLVFCLQHTGAGRIQFKTEDKEQLDRWVEILTKAVKIETDT</sequence>
<dbReference type="PANTHER" id="PTHR12673">
    <property type="entry name" value="FACIOGENITAL DYSPLASIA PROTEIN"/>
    <property type="match status" value="1"/>
</dbReference>
<evidence type="ECO:0000256" key="9">
    <source>
        <dbReference type="SAM" id="MobiDB-lite"/>
    </source>
</evidence>
<evidence type="ECO:0000259" key="12">
    <source>
        <dbReference type="PROSITE" id="PS50178"/>
    </source>
</evidence>
<dbReference type="Proteomes" id="UP000007879">
    <property type="component" value="Unassembled WGS sequence"/>
</dbReference>
<dbReference type="InterPro" id="IPR000219">
    <property type="entry name" value="DH_dom"/>
</dbReference>
<feature type="region of interest" description="Disordered" evidence="9">
    <location>
        <begin position="980"/>
        <end position="1071"/>
    </location>
</feature>
<dbReference type="Gene3D" id="2.30.29.30">
    <property type="entry name" value="Pleckstrin-homology domain (PH domain)/Phosphotyrosine-binding domain (PTB)"/>
    <property type="match status" value="2"/>
</dbReference>
<evidence type="ECO:0000256" key="1">
    <source>
        <dbReference type="ARBA" id="ARBA00004245"/>
    </source>
</evidence>
<dbReference type="CDD" id="cd13237">
    <property type="entry name" value="PH2_FGD5_FGD6"/>
    <property type="match status" value="1"/>
</dbReference>
<keyword evidence="2" id="KW-0963">Cytoplasm</keyword>
<feature type="domain" description="PH" evidence="10">
    <location>
        <begin position="1614"/>
        <end position="1708"/>
    </location>
</feature>
<dbReference type="PANTHER" id="PTHR12673:SF267">
    <property type="entry name" value="PROTEIN CBG10230"/>
    <property type="match status" value="1"/>
</dbReference>
<feature type="compositionally biased region" description="Low complexity" evidence="9">
    <location>
        <begin position="358"/>
        <end position="376"/>
    </location>
</feature>
<dbReference type="SUPFAM" id="SSF50729">
    <property type="entry name" value="PH domain-like"/>
    <property type="match status" value="2"/>
</dbReference>
<protein>
    <recommendedName>
        <fullName evidence="15">FYVE, RhoGEF and PH domain-containing protein 6</fullName>
    </recommendedName>
</protein>
<dbReference type="Pfam" id="PF01363">
    <property type="entry name" value="FYVE"/>
    <property type="match status" value="1"/>
</dbReference>
<feature type="compositionally biased region" description="Polar residues" evidence="9">
    <location>
        <begin position="635"/>
        <end position="650"/>
    </location>
</feature>
<feature type="compositionally biased region" description="Low complexity" evidence="9">
    <location>
        <begin position="1108"/>
        <end position="1124"/>
    </location>
</feature>
<dbReference type="EnsemblMetazoa" id="Aqu2.1.42635_001">
    <property type="protein sequence ID" value="Aqu2.1.42635_001"/>
    <property type="gene ID" value="Aqu2.1.42635"/>
</dbReference>
<dbReference type="InterPro" id="IPR035899">
    <property type="entry name" value="DBL_dom_sf"/>
</dbReference>
<organism evidence="13">
    <name type="scientific">Amphimedon queenslandica</name>
    <name type="common">Sponge</name>
    <dbReference type="NCBI Taxonomy" id="400682"/>
    <lineage>
        <taxon>Eukaryota</taxon>
        <taxon>Metazoa</taxon>
        <taxon>Porifera</taxon>
        <taxon>Demospongiae</taxon>
        <taxon>Heteroscleromorpha</taxon>
        <taxon>Haplosclerida</taxon>
        <taxon>Niphatidae</taxon>
        <taxon>Amphimedon</taxon>
    </lineage>
</organism>
<dbReference type="SMART" id="SM00064">
    <property type="entry name" value="FYVE"/>
    <property type="match status" value="1"/>
</dbReference>
<evidence type="ECO:0000313" key="14">
    <source>
        <dbReference type="Proteomes" id="UP000007879"/>
    </source>
</evidence>
<gene>
    <name evidence="13" type="primary">100640226</name>
</gene>
<dbReference type="SMART" id="SM00233">
    <property type="entry name" value="PH"/>
    <property type="match status" value="2"/>
</dbReference>
<feature type="compositionally biased region" description="Polar residues" evidence="9">
    <location>
        <begin position="435"/>
        <end position="444"/>
    </location>
</feature>
<dbReference type="Pfam" id="PF00169">
    <property type="entry name" value="PH"/>
    <property type="match status" value="2"/>
</dbReference>
<dbReference type="InterPro" id="IPR051092">
    <property type="entry name" value="FYVE_RhoGEF_PH"/>
</dbReference>
<dbReference type="Gene3D" id="3.30.40.10">
    <property type="entry name" value="Zinc/RING finger domain, C3HC4 (zinc finger)"/>
    <property type="match status" value="1"/>
</dbReference>
<evidence type="ECO:0000256" key="5">
    <source>
        <dbReference type="ARBA" id="ARBA00022771"/>
    </source>
</evidence>
<feature type="compositionally biased region" description="Low complexity" evidence="9">
    <location>
        <begin position="198"/>
        <end position="210"/>
    </location>
</feature>
<feature type="compositionally biased region" description="Low complexity" evidence="9">
    <location>
        <begin position="338"/>
        <end position="347"/>
    </location>
</feature>